<organism evidence="2 3">
    <name type="scientific">Dreissena polymorpha</name>
    <name type="common">Zebra mussel</name>
    <name type="synonym">Mytilus polymorpha</name>
    <dbReference type="NCBI Taxonomy" id="45954"/>
    <lineage>
        <taxon>Eukaryota</taxon>
        <taxon>Metazoa</taxon>
        <taxon>Spiralia</taxon>
        <taxon>Lophotrochozoa</taxon>
        <taxon>Mollusca</taxon>
        <taxon>Bivalvia</taxon>
        <taxon>Autobranchia</taxon>
        <taxon>Heteroconchia</taxon>
        <taxon>Euheterodonta</taxon>
        <taxon>Imparidentia</taxon>
        <taxon>Neoheterodontei</taxon>
        <taxon>Myida</taxon>
        <taxon>Dreissenoidea</taxon>
        <taxon>Dreissenidae</taxon>
        <taxon>Dreissena</taxon>
    </lineage>
</organism>
<evidence type="ECO:0000313" key="2">
    <source>
        <dbReference type="EMBL" id="KAH3738497.1"/>
    </source>
</evidence>
<protein>
    <submittedName>
        <fullName evidence="2">Uncharacterized protein</fullName>
    </submittedName>
</protein>
<sequence>MVAKAVAEGVDPVSSQSPTKKRQHQAVPELPHTQPHKPTKHRNATKNPQPIEN</sequence>
<evidence type="ECO:0000313" key="3">
    <source>
        <dbReference type="Proteomes" id="UP000828390"/>
    </source>
</evidence>
<keyword evidence="3" id="KW-1185">Reference proteome</keyword>
<feature type="region of interest" description="Disordered" evidence="1">
    <location>
        <begin position="1"/>
        <end position="53"/>
    </location>
</feature>
<reference evidence="2" key="2">
    <citation type="submission" date="2020-11" db="EMBL/GenBank/DDBJ databases">
        <authorList>
            <person name="McCartney M.A."/>
            <person name="Auch B."/>
            <person name="Kono T."/>
            <person name="Mallez S."/>
            <person name="Becker A."/>
            <person name="Gohl D.M."/>
            <person name="Silverstein K.A.T."/>
            <person name="Koren S."/>
            <person name="Bechman K.B."/>
            <person name="Herman A."/>
            <person name="Abrahante J.E."/>
            <person name="Garbe J."/>
        </authorList>
    </citation>
    <scope>NUCLEOTIDE SEQUENCE</scope>
    <source>
        <strain evidence="2">Duluth1</strain>
        <tissue evidence="2">Whole animal</tissue>
    </source>
</reference>
<dbReference type="Proteomes" id="UP000828390">
    <property type="component" value="Unassembled WGS sequence"/>
</dbReference>
<evidence type="ECO:0000256" key="1">
    <source>
        <dbReference type="SAM" id="MobiDB-lite"/>
    </source>
</evidence>
<feature type="compositionally biased region" description="Basic residues" evidence="1">
    <location>
        <begin position="34"/>
        <end position="44"/>
    </location>
</feature>
<comment type="caution">
    <text evidence="2">The sequence shown here is derived from an EMBL/GenBank/DDBJ whole genome shotgun (WGS) entry which is preliminary data.</text>
</comment>
<dbReference type="EMBL" id="JAIWYP010000011">
    <property type="protein sequence ID" value="KAH3738497.1"/>
    <property type="molecule type" value="Genomic_DNA"/>
</dbReference>
<accession>A0A9D4D4A2</accession>
<proteinExistence type="predicted"/>
<name>A0A9D4D4A2_DREPO</name>
<reference evidence="2" key="1">
    <citation type="journal article" date="2019" name="bioRxiv">
        <title>The Genome of the Zebra Mussel, Dreissena polymorpha: A Resource for Invasive Species Research.</title>
        <authorList>
            <person name="McCartney M.A."/>
            <person name="Auch B."/>
            <person name="Kono T."/>
            <person name="Mallez S."/>
            <person name="Zhang Y."/>
            <person name="Obille A."/>
            <person name="Becker A."/>
            <person name="Abrahante J.E."/>
            <person name="Garbe J."/>
            <person name="Badalamenti J.P."/>
            <person name="Herman A."/>
            <person name="Mangelson H."/>
            <person name="Liachko I."/>
            <person name="Sullivan S."/>
            <person name="Sone E.D."/>
            <person name="Koren S."/>
            <person name="Silverstein K.A.T."/>
            <person name="Beckman K.B."/>
            <person name="Gohl D.M."/>
        </authorList>
    </citation>
    <scope>NUCLEOTIDE SEQUENCE</scope>
    <source>
        <strain evidence="2">Duluth1</strain>
        <tissue evidence="2">Whole animal</tissue>
    </source>
</reference>
<gene>
    <name evidence="2" type="ORF">DPMN_045131</name>
</gene>
<dbReference type="AlphaFoldDB" id="A0A9D4D4A2"/>